<keyword evidence="3" id="KW-1185">Reference proteome</keyword>
<evidence type="ECO:0000313" key="3">
    <source>
        <dbReference type="Proteomes" id="UP000478546"/>
    </source>
</evidence>
<dbReference type="Proteomes" id="UP000478546">
    <property type="component" value="Unassembled WGS sequence"/>
</dbReference>
<evidence type="ECO:0000256" key="1">
    <source>
        <dbReference type="SAM" id="SignalP"/>
    </source>
</evidence>
<dbReference type="RefSeq" id="WP_162344764.1">
    <property type="nucleotide sequence ID" value="NZ_JAAEAA010000002.1"/>
</dbReference>
<dbReference type="EMBL" id="JAAEAA010000002">
    <property type="protein sequence ID" value="NDK54718.1"/>
    <property type="molecule type" value="Genomic_DNA"/>
</dbReference>
<evidence type="ECO:0000313" key="2">
    <source>
        <dbReference type="EMBL" id="NDK54718.1"/>
    </source>
</evidence>
<accession>A0A6B2GXY6</accession>
<protein>
    <recommendedName>
        <fullName evidence="4">Tetratricopeptide repeat protein</fullName>
    </recommendedName>
</protein>
<organism evidence="2 3">
    <name type="scientific">Pontibacter fetidus</name>
    <dbReference type="NCBI Taxonomy" id="2700082"/>
    <lineage>
        <taxon>Bacteria</taxon>
        <taxon>Pseudomonadati</taxon>
        <taxon>Bacteroidota</taxon>
        <taxon>Cytophagia</taxon>
        <taxon>Cytophagales</taxon>
        <taxon>Hymenobacteraceae</taxon>
        <taxon>Pontibacter</taxon>
    </lineage>
</organism>
<name>A0A6B2GXY6_9BACT</name>
<proteinExistence type="predicted"/>
<keyword evidence="1" id="KW-0732">Signal</keyword>
<dbReference type="AlphaFoldDB" id="A0A6B2GXY6"/>
<evidence type="ECO:0008006" key="4">
    <source>
        <dbReference type="Google" id="ProtNLM"/>
    </source>
</evidence>
<gene>
    <name evidence="2" type="ORF">GWO68_02200</name>
</gene>
<reference evidence="2 3" key="1">
    <citation type="submission" date="2020-01" db="EMBL/GenBank/DDBJ databases">
        <authorList>
            <person name="Kim M.K."/>
        </authorList>
    </citation>
    <scope>NUCLEOTIDE SEQUENCE [LARGE SCALE GENOMIC DNA]</scope>
    <source>
        <strain evidence="2 3">BT213</strain>
    </source>
</reference>
<feature type="signal peptide" evidence="1">
    <location>
        <begin position="1"/>
        <end position="27"/>
    </location>
</feature>
<feature type="chain" id="PRO_5025630256" description="Tetratricopeptide repeat protein" evidence="1">
    <location>
        <begin position="28"/>
        <end position="362"/>
    </location>
</feature>
<comment type="caution">
    <text evidence="2">The sequence shown here is derived from an EMBL/GenBank/DDBJ whole genome shotgun (WGS) entry which is preliminary data.</text>
</comment>
<sequence length="362" mass="41859">MFPFKNFLLLRVTLCLATLLWVQQVYANDKDYIKIYHPVIHEAELLVIAKDYSAALAKYRDAFKAVKEPFARDYYNAAVCAMLSEDYEQTFKYLDELVLKGVELPFIRKQDVFKPLHETKAWDKFLKSYPKRREKYKRHANLDVRADLDELYARDKYYRFAKGGLRVYADTLRKIESDNVDILLRNIQKHGYPGETLIGVGDTIEQLPRFSIVIERQTKAKKGFDFTDILKDAVQQGKLSPQAAAYLMETQQGNRNYKTKALVKVACSNKKDCEGDKKLKSLNKYLVEKLTEQEEAKVNALRAEIGLEPVTDYRRKVLYSLSDNRFMFGYKWSVANYLAPSRDAAQVLLRGLVIPDTALAAE</sequence>